<dbReference type="GO" id="GO:0003735">
    <property type="term" value="F:structural constituent of ribosome"/>
    <property type="evidence" value="ECO:0007669"/>
    <property type="project" value="InterPro"/>
</dbReference>
<dbReference type="OrthoDB" id="9808307at2"/>
<dbReference type="GO" id="GO:0015934">
    <property type="term" value="C:large ribosomal subunit"/>
    <property type="evidence" value="ECO:0007669"/>
    <property type="project" value="InterPro"/>
</dbReference>
<comment type="function">
    <text evidence="5">Forms part of the ribosomal stalk, playing a central role in the interaction of the ribosome with GTP-bound translation factors.</text>
</comment>
<dbReference type="AlphaFoldDB" id="A0A1G9V581"/>
<evidence type="ECO:0000313" key="7">
    <source>
        <dbReference type="Proteomes" id="UP000214880"/>
    </source>
</evidence>
<dbReference type="PROSITE" id="PS01109">
    <property type="entry name" value="RIBOSOMAL_L10"/>
    <property type="match status" value="1"/>
</dbReference>
<dbReference type="Gene3D" id="6.10.250.290">
    <property type="match status" value="1"/>
</dbReference>
<keyword evidence="5" id="KW-0694">RNA-binding</keyword>
<proteinExistence type="inferred from homology"/>
<organism evidence="6 7">
    <name type="scientific">Dendrosporobacter quercicolus</name>
    <dbReference type="NCBI Taxonomy" id="146817"/>
    <lineage>
        <taxon>Bacteria</taxon>
        <taxon>Bacillati</taxon>
        <taxon>Bacillota</taxon>
        <taxon>Negativicutes</taxon>
        <taxon>Selenomonadales</taxon>
        <taxon>Sporomusaceae</taxon>
        <taxon>Dendrosporobacter</taxon>
    </lineage>
</organism>
<keyword evidence="2 5" id="KW-0689">Ribosomal protein</keyword>
<protein>
    <recommendedName>
        <fullName evidence="4 5">Large ribosomal subunit protein uL10</fullName>
    </recommendedName>
</protein>
<keyword evidence="5" id="KW-0699">rRNA-binding</keyword>
<dbReference type="STRING" id="146817.SAMN04488502_106178"/>
<dbReference type="NCBIfam" id="NF000955">
    <property type="entry name" value="PRK00099.1-1"/>
    <property type="match status" value="1"/>
</dbReference>
<keyword evidence="7" id="KW-1185">Reference proteome</keyword>
<dbReference type="GO" id="GO:0006412">
    <property type="term" value="P:translation"/>
    <property type="evidence" value="ECO:0007669"/>
    <property type="project" value="UniProtKB-UniRule"/>
</dbReference>
<evidence type="ECO:0000256" key="3">
    <source>
        <dbReference type="ARBA" id="ARBA00023274"/>
    </source>
</evidence>
<evidence type="ECO:0000313" key="6">
    <source>
        <dbReference type="EMBL" id="SDM67364.1"/>
    </source>
</evidence>
<dbReference type="InterPro" id="IPR047865">
    <property type="entry name" value="Ribosomal_uL10_bac_type"/>
</dbReference>
<dbReference type="InterPro" id="IPR022973">
    <property type="entry name" value="Ribosomal_uL10_bac"/>
</dbReference>
<keyword evidence="3 5" id="KW-0687">Ribonucleoprotein</keyword>
<evidence type="ECO:0000256" key="2">
    <source>
        <dbReference type="ARBA" id="ARBA00022980"/>
    </source>
</evidence>
<accession>A0A1G9V581</accession>
<dbReference type="SUPFAM" id="SSF160369">
    <property type="entry name" value="Ribosomal protein L10-like"/>
    <property type="match status" value="1"/>
</dbReference>
<dbReference type="EMBL" id="FNHB01000006">
    <property type="protein sequence ID" value="SDM67364.1"/>
    <property type="molecule type" value="Genomic_DNA"/>
</dbReference>
<evidence type="ECO:0000256" key="5">
    <source>
        <dbReference type="HAMAP-Rule" id="MF_00362"/>
    </source>
</evidence>
<name>A0A1G9V581_9FIRM</name>
<dbReference type="CDD" id="cd05797">
    <property type="entry name" value="Ribosomal_L10"/>
    <property type="match status" value="1"/>
</dbReference>
<dbReference type="HAMAP" id="MF_00362">
    <property type="entry name" value="Ribosomal_uL10"/>
    <property type="match status" value="1"/>
</dbReference>
<evidence type="ECO:0000256" key="1">
    <source>
        <dbReference type="ARBA" id="ARBA00008889"/>
    </source>
</evidence>
<dbReference type="PANTHER" id="PTHR11560">
    <property type="entry name" value="39S RIBOSOMAL PROTEIN L10, MITOCHONDRIAL"/>
    <property type="match status" value="1"/>
</dbReference>
<comment type="similarity">
    <text evidence="1 5">Belongs to the universal ribosomal protein uL10 family.</text>
</comment>
<gene>
    <name evidence="5" type="primary">rplJ</name>
    <name evidence="6" type="ORF">SAMN04488502_106178</name>
</gene>
<comment type="subunit">
    <text evidence="5">Part of the ribosomal stalk of the 50S ribosomal subunit. The N-terminus interacts with L11 and the large rRNA to form the base of the stalk. The C-terminus forms an elongated spine to which L12 dimers bind in a sequential fashion forming a multimeric L10(L12)X complex.</text>
</comment>
<dbReference type="GO" id="GO:0070180">
    <property type="term" value="F:large ribosomal subunit rRNA binding"/>
    <property type="evidence" value="ECO:0007669"/>
    <property type="project" value="UniProtKB-UniRule"/>
</dbReference>
<dbReference type="Pfam" id="PF00466">
    <property type="entry name" value="Ribosomal_L10"/>
    <property type="match status" value="1"/>
</dbReference>
<dbReference type="Gene3D" id="3.30.70.1730">
    <property type="match status" value="1"/>
</dbReference>
<dbReference type="InterPro" id="IPR043141">
    <property type="entry name" value="Ribosomal_uL10-like_sf"/>
</dbReference>
<dbReference type="InterPro" id="IPR002363">
    <property type="entry name" value="Ribosomal_uL10_CS_bac"/>
</dbReference>
<sequence length="176" mass="18799">MAVTSEKQAIVAELKERFVNAKGAVLTNYRGLTVAQDTNLRRKLREAGVEYRVVKNTMTRIAAKEAGLEGLDAHLEGPTALAISFTDPVAPAKIISDFVKENKLEVLEVKAGIVEGSVIDAQGVKALAALPPREVLIAQVLAGMQSPIAGLVNVLQGSIRNLVYALDAVRQQKESA</sequence>
<dbReference type="InterPro" id="IPR001790">
    <property type="entry name" value="Ribosomal_uL10"/>
</dbReference>
<evidence type="ECO:0000256" key="4">
    <source>
        <dbReference type="ARBA" id="ARBA00035202"/>
    </source>
</evidence>
<reference evidence="6 7" key="1">
    <citation type="submission" date="2016-10" db="EMBL/GenBank/DDBJ databases">
        <authorList>
            <person name="de Groot N.N."/>
        </authorList>
    </citation>
    <scope>NUCLEOTIDE SEQUENCE [LARGE SCALE GENOMIC DNA]</scope>
    <source>
        <strain evidence="6 7">DSM 1736</strain>
    </source>
</reference>
<dbReference type="RefSeq" id="WP_092073781.1">
    <property type="nucleotide sequence ID" value="NZ_FNHB01000006.1"/>
</dbReference>
<dbReference type="Proteomes" id="UP000214880">
    <property type="component" value="Unassembled WGS sequence"/>
</dbReference>